<gene>
    <name evidence="7" type="ORF">PHJA_000298600</name>
</gene>
<evidence type="ECO:0000256" key="6">
    <source>
        <dbReference type="RuleBase" id="RU363114"/>
    </source>
</evidence>
<dbReference type="PANTHER" id="PTHR21562:SF65">
    <property type="entry name" value="PECTIN ACETYLESTERASE"/>
    <property type="match status" value="1"/>
</dbReference>
<evidence type="ECO:0000313" key="7">
    <source>
        <dbReference type="EMBL" id="GFP81553.1"/>
    </source>
</evidence>
<dbReference type="GO" id="GO:0052793">
    <property type="term" value="F:pectin acetylesterase activity"/>
    <property type="evidence" value="ECO:0007669"/>
    <property type="project" value="TreeGrafter"/>
</dbReference>
<evidence type="ECO:0000256" key="1">
    <source>
        <dbReference type="ARBA" id="ARBA00003534"/>
    </source>
</evidence>
<comment type="similarity">
    <text evidence="3 6">Belongs to the pectinacetylesterase family.</text>
</comment>
<dbReference type="Pfam" id="PF03283">
    <property type="entry name" value="PAE"/>
    <property type="match status" value="1"/>
</dbReference>
<evidence type="ECO:0000256" key="3">
    <source>
        <dbReference type="ARBA" id="ARBA00005784"/>
    </source>
</evidence>
<dbReference type="GO" id="GO:0071555">
    <property type="term" value="P:cell wall organization"/>
    <property type="evidence" value="ECO:0007669"/>
    <property type="project" value="UniProtKB-KW"/>
</dbReference>
<keyword evidence="4 6" id="KW-0134">Cell wall</keyword>
<evidence type="ECO:0000313" key="8">
    <source>
        <dbReference type="Proteomes" id="UP000653305"/>
    </source>
</evidence>
<dbReference type="EMBL" id="BMAC01000031">
    <property type="protein sequence ID" value="GFP81553.1"/>
    <property type="molecule type" value="Genomic_DNA"/>
</dbReference>
<evidence type="ECO:0000256" key="4">
    <source>
        <dbReference type="ARBA" id="ARBA00022512"/>
    </source>
</evidence>
<comment type="caution">
    <text evidence="7">The sequence shown here is derived from an EMBL/GenBank/DDBJ whole genome shotgun (WGS) entry which is preliminary data.</text>
</comment>
<keyword evidence="6" id="KW-0964">Secreted</keyword>
<protein>
    <recommendedName>
        <fullName evidence="6">Pectin acetylesterase</fullName>
        <ecNumber evidence="6">3.1.1.-</ecNumber>
    </recommendedName>
</protein>
<dbReference type="InterPro" id="IPR004963">
    <property type="entry name" value="PAE/NOTUM"/>
</dbReference>
<dbReference type="Proteomes" id="UP000653305">
    <property type="component" value="Unassembled WGS sequence"/>
</dbReference>
<proteinExistence type="inferred from homology"/>
<dbReference type="GO" id="GO:0009505">
    <property type="term" value="C:plant-type cell wall"/>
    <property type="evidence" value="ECO:0007669"/>
    <property type="project" value="TreeGrafter"/>
</dbReference>
<dbReference type="EC" id="3.1.1.-" evidence="6"/>
<sequence>MEKNIQTMVDHLLKLLICSLLVLTTQVNGVFFNVTLLHSAVSKGAVCLDGSPPGYVFDKGFGTGANNWLVYIEGGAWCNSTSDCMGRAKTMFGSSFARDRIYFSGALDQNKTFNPEFYNWNKVYVIYCDGASFMADIEEVDPKTNLTFRGARIFDVVMEELLAMGMKNANNAILSGCSAGGLTTILHCDKFRSLIPNANRVKCISDSGFFIRA</sequence>
<keyword evidence="6" id="KW-0378">Hydrolase</keyword>
<dbReference type="OrthoDB" id="2015280at2759"/>
<comment type="subcellular location">
    <subcellularLocation>
        <location evidence="2 6">Secreted</location>
        <location evidence="2 6">Cell wall</location>
    </subcellularLocation>
</comment>
<dbReference type="PANTHER" id="PTHR21562">
    <property type="entry name" value="NOTUM-RELATED"/>
    <property type="match status" value="1"/>
</dbReference>
<keyword evidence="5 6" id="KW-0961">Cell wall biogenesis/degradation</keyword>
<dbReference type="AlphaFoldDB" id="A0A830BAZ5"/>
<name>A0A830BAZ5_9LAMI</name>
<evidence type="ECO:0000256" key="5">
    <source>
        <dbReference type="ARBA" id="ARBA00023316"/>
    </source>
</evidence>
<organism evidence="7 8">
    <name type="scientific">Phtheirospermum japonicum</name>
    <dbReference type="NCBI Taxonomy" id="374723"/>
    <lineage>
        <taxon>Eukaryota</taxon>
        <taxon>Viridiplantae</taxon>
        <taxon>Streptophyta</taxon>
        <taxon>Embryophyta</taxon>
        <taxon>Tracheophyta</taxon>
        <taxon>Spermatophyta</taxon>
        <taxon>Magnoliopsida</taxon>
        <taxon>eudicotyledons</taxon>
        <taxon>Gunneridae</taxon>
        <taxon>Pentapetalae</taxon>
        <taxon>asterids</taxon>
        <taxon>lamiids</taxon>
        <taxon>Lamiales</taxon>
        <taxon>Orobanchaceae</taxon>
        <taxon>Orobanchaceae incertae sedis</taxon>
        <taxon>Phtheirospermum</taxon>
    </lineage>
</organism>
<reference evidence="7" key="1">
    <citation type="submission" date="2020-07" db="EMBL/GenBank/DDBJ databases">
        <title>Ethylene signaling mediates host invasion by parasitic plants.</title>
        <authorList>
            <person name="Yoshida S."/>
        </authorList>
    </citation>
    <scope>NUCLEOTIDE SEQUENCE</scope>
    <source>
        <strain evidence="7">Okayama</strain>
    </source>
</reference>
<keyword evidence="8" id="KW-1185">Reference proteome</keyword>
<comment type="function">
    <text evidence="1 6">Hydrolyzes acetyl esters in homogalacturonan regions of pectin. In type I primary cell wall, galacturonic acid residues of pectin can be acetylated at the O-2 and O-3 positions. Decreasing the degree of acetylation of pectin gels in vitro alters their physical properties.</text>
</comment>
<evidence type="ECO:0000256" key="2">
    <source>
        <dbReference type="ARBA" id="ARBA00004191"/>
    </source>
</evidence>
<accession>A0A830BAZ5</accession>